<feature type="compositionally biased region" description="Basic and acidic residues" evidence="1">
    <location>
        <begin position="1"/>
        <end position="18"/>
    </location>
</feature>
<dbReference type="InterPro" id="IPR050320">
    <property type="entry name" value="N5-glutamine_MTase"/>
</dbReference>
<dbReference type="PANTHER" id="PTHR18895">
    <property type="entry name" value="HEMK METHYLTRANSFERASE"/>
    <property type="match status" value="1"/>
</dbReference>
<dbReference type="Proteomes" id="UP000758155">
    <property type="component" value="Unassembled WGS sequence"/>
</dbReference>
<dbReference type="OrthoDB" id="269872at2759"/>
<keyword evidence="3" id="KW-1185">Reference proteome</keyword>
<sequence>MFDRLREKAHGRDEKRVSFDGSQQQQVPQPAPTYTSASSYQAPPPFQTHFASMSMHSGDDLRFLHFPPQVVDQCRNTVLSVWRDGIQKEGVYGNSQEFKLSGYPWATMGSDAMDARRLIAALLGTLHSMGWVLTLNTDVSKSPNDKDTLLFRYQSPAPAPCDWCSISFSRSDRIRLIDISSEVCQALPARLGQEWVSKVSQYSPGIQEIKFHGYPWAAGGKETMRVRELLLTMLGALEEEGWTVYASIDQNASGGSQNTSETDTWHLCPLLAPCRDLHTAQNELRWLREHVEKVAKVRRAKGDKLAKGALLGQLVRERAKGKPLQYILGSEYFGDLEIKCKPGVLIPRPDTAASVTRLATLVRDAQNLPNEVRILDLCTGTGCIPLLFRHEFAAQRKDVDLRIIGMDISDESLGLAHHNLRRNEIGNEAENGMTNFAKADVLADPYGDLIAGAPLPVRNVLNYNRWSPFWDIFISNPPYISPSAYWKTTMRSVRKYEPKLALVPPPRLQFDDTQQGDMFYPRLLKIAQEVEAKIVLLEVADMEQALRVAQLAQKLDAFDGIEIWRDDPVTSSNQPTSEDGFEIHGEGNGRSVICWRGVGGSWLGKTVTPQPQTPIQVTTAQKPRDAYLPTYAFDTENSKLELNEASKFARALERWKSKKAKVYRRDGRGITVSE</sequence>
<evidence type="ECO:0000256" key="1">
    <source>
        <dbReference type="SAM" id="MobiDB-lite"/>
    </source>
</evidence>
<accession>A0A9P5BXY5</accession>
<name>A0A9P5BXY5_9PLEO</name>
<dbReference type="GO" id="GO:0005739">
    <property type="term" value="C:mitochondrion"/>
    <property type="evidence" value="ECO:0007669"/>
    <property type="project" value="TreeGrafter"/>
</dbReference>
<dbReference type="PANTHER" id="PTHR18895:SF74">
    <property type="entry name" value="MTRF1L RELEASE FACTOR GLUTAMINE METHYLTRANSFERASE"/>
    <property type="match status" value="1"/>
</dbReference>
<gene>
    <name evidence="2" type="ORF">E8E12_002502</name>
</gene>
<dbReference type="AlphaFoldDB" id="A0A9P5BXY5"/>
<dbReference type="EMBL" id="SWKV01000064">
    <property type="protein sequence ID" value="KAF3034779.1"/>
    <property type="molecule type" value="Genomic_DNA"/>
</dbReference>
<dbReference type="CDD" id="cd02440">
    <property type="entry name" value="AdoMet_MTases"/>
    <property type="match status" value="1"/>
</dbReference>
<comment type="caution">
    <text evidence="2">The sequence shown here is derived from an EMBL/GenBank/DDBJ whole genome shotgun (WGS) entry which is preliminary data.</text>
</comment>
<dbReference type="Gene3D" id="1.10.8.10">
    <property type="entry name" value="DNA helicase RuvA subunit, C-terminal domain"/>
    <property type="match status" value="1"/>
</dbReference>
<feature type="compositionally biased region" description="Polar residues" evidence="1">
    <location>
        <begin position="20"/>
        <end position="40"/>
    </location>
</feature>
<dbReference type="Gene3D" id="3.40.50.150">
    <property type="entry name" value="Vaccinia Virus protein VP39"/>
    <property type="match status" value="1"/>
</dbReference>
<protein>
    <submittedName>
        <fullName evidence="2">Uncharacterized protein</fullName>
    </submittedName>
</protein>
<proteinExistence type="predicted"/>
<organism evidence="2 3">
    <name type="scientific">Didymella heteroderae</name>
    <dbReference type="NCBI Taxonomy" id="1769908"/>
    <lineage>
        <taxon>Eukaryota</taxon>
        <taxon>Fungi</taxon>
        <taxon>Dikarya</taxon>
        <taxon>Ascomycota</taxon>
        <taxon>Pezizomycotina</taxon>
        <taxon>Dothideomycetes</taxon>
        <taxon>Pleosporomycetidae</taxon>
        <taxon>Pleosporales</taxon>
        <taxon>Pleosporineae</taxon>
        <taxon>Didymellaceae</taxon>
        <taxon>Didymella</taxon>
    </lineage>
</organism>
<dbReference type="InterPro" id="IPR029063">
    <property type="entry name" value="SAM-dependent_MTases_sf"/>
</dbReference>
<evidence type="ECO:0000313" key="2">
    <source>
        <dbReference type="EMBL" id="KAF3034779.1"/>
    </source>
</evidence>
<reference evidence="2" key="1">
    <citation type="submission" date="2019-04" db="EMBL/GenBank/DDBJ databases">
        <title>Sequencing of skin fungus with MAO and IRED activity.</title>
        <authorList>
            <person name="Marsaioli A.J."/>
            <person name="Bonatto J.M.C."/>
            <person name="Reis Junior O."/>
        </authorList>
    </citation>
    <scope>NUCLEOTIDE SEQUENCE</scope>
    <source>
        <strain evidence="2">28M1</strain>
    </source>
</reference>
<dbReference type="SUPFAM" id="SSF53335">
    <property type="entry name" value="S-adenosyl-L-methionine-dependent methyltransferases"/>
    <property type="match status" value="1"/>
</dbReference>
<feature type="region of interest" description="Disordered" evidence="1">
    <location>
        <begin position="1"/>
        <end position="40"/>
    </location>
</feature>
<evidence type="ECO:0000313" key="3">
    <source>
        <dbReference type="Proteomes" id="UP000758155"/>
    </source>
</evidence>